<dbReference type="Gene3D" id="1.10.150.80">
    <property type="entry name" value="HRDC domain"/>
    <property type="match status" value="1"/>
</dbReference>
<dbReference type="InterPro" id="IPR044876">
    <property type="entry name" value="HRDC_dom_sf"/>
</dbReference>
<keyword evidence="10" id="KW-0067">ATP-binding</keyword>
<evidence type="ECO:0000256" key="1">
    <source>
        <dbReference type="ARBA" id="ARBA00001946"/>
    </source>
</evidence>
<dbReference type="CDD" id="cd17920">
    <property type="entry name" value="DEXHc_RecQ"/>
    <property type="match status" value="1"/>
</dbReference>
<dbReference type="InterPro" id="IPR006293">
    <property type="entry name" value="DNA_helicase_ATP-dep_RecQ_bac"/>
</dbReference>
<dbReference type="GO" id="GO:0006260">
    <property type="term" value="P:DNA replication"/>
    <property type="evidence" value="ECO:0007669"/>
    <property type="project" value="InterPro"/>
</dbReference>
<dbReference type="EC" id="5.6.2.4" evidence="16"/>
<keyword evidence="14" id="KW-0413">Isomerase</keyword>
<comment type="catalytic activity">
    <reaction evidence="15">
        <text>Couples ATP hydrolysis with the unwinding of duplex DNA by translocating in the 3'-5' direction.</text>
        <dbReference type="EC" id="5.6.2.4"/>
    </reaction>
</comment>
<dbReference type="Pfam" id="PF09382">
    <property type="entry name" value="RQC"/>
    <property type="match status" value="1"/>
</dbReference>
<dbReference type="InterPro" id="IPR010997">
    <property type="entry name" value="HRDC-like_sf"/>
</dbReference>
<dbReference type="SUPFAM" id="SSF47819">
    <property type="entry name" value="HRDC-like"/>
    <property type="match status" value="1"/>
</dbReference>
<evidence type="ECO:0000256" key="7">
    <source>
        <dbReference type="ARBA" id="ARBA00022801"/>
    </source>
</evidence>
<keyword evidence="7" id="KW-0378">Hydrolase</keyword>
<dbReference type="SMART" id="SM00487">
    <property type="entry name" value="DEXDc"/>
    <property type="match status" value="1"/>
</dbReference>
<dbReference type="InterPro" id="IPR018982">
    <property type="entry name" value="RQC_domain"/>
</dbReference>
<feature type="region of interest" description="Disordered" evidence="17">
    <location>
        <begin position="538"/>
        <end position="558"/>
    </location>
</feature>
<feature type="compositionally biased region" description="Low complexity" evidence="17">
    <location>
        <begin position="542"/>
        <end position="553"/>
    </location>
</feature>
<dbReference type="InterPro" id="IPR032284">
    <property type="entry name" value="RecQ_Zn-bd"/>
</dbReference>
<dbReference type="InterPro" id="IPR036388">
    <property type="entry name" value="WH-like_DNA-bd_sf"/>
</dbReference>
<comment type="cofactor">
    <cofactor evidence="2">
        <name>Zn(2+)</name>
        <dbReference type="ChEBI" id="CHEBI:29105"/>
    </cofactor>
</comment>
<dbReference type="PROSITE" id="PS51192">
    <property type="entry name" value="HELICASE_ATP_BIND_1"/>
    <property type="match status" value="1"/>
</dbReference>
<dbReference type="SMART" id="SM00341">
    <property type="entry name" value="HRDC"/>
    <property type="match status" value="1"/>
</dbReference>
<dbReference type="CDD" id="cd18794">
    <property type="entry name" value="SF2_C_RecQ"/>
    <property type="match status" value="1"/>
</dbReference>
<keyword evidence="9" id="KW-0862">Zinc</keyword>
<evidence type="ECO:0000256" key="12">
    <source>
        <dbReference type="ARBA" id="ARBA00023172"/>
    </source>
</evidence>
<evidence type="ECO:0000313" key="22">
    <source>
        <dbReference type="Proteomes" id="UP000231987"/>
    </source>
</evidence>
<evidence type="ECO:0000313" key="21">
    <source>
        <dbReference type="EMBL" id="PJR15323.1"/>
    </source>
</evidence>
<dbReference type="Pfam" id="PF00271">
    <property type="entry name" value="Helicase_C"/>
    <property type="match status" value="1"/>
</dbReference>
<evidence type="ECO:0000256" key="6">
    <source>
        <dbReference type="ARBA" id="ARBA00022763"/>
    </source>
</evidence>
<dbReference type="InterPro" id="IPR027417">
    <property type="entry name" value="P-loop_NTPase"/>
</dbReference>
<evidence type="ECO:0000259" key="19">
    <source>
        <dbReference type="PROSITE" id="PS51192"/>
    </source>
</evidence>
<evidence type="ECO:0000256" key="4">
    <source>
        <dbReference type="ARBA" id="ARBA00022723"/>
    </source>
</evidence>
<keyword evidence="13" id="KW-0234">DNA repair</keyword>
<dbReference type="Gene3D" id="1.10.10.10">
    <property type="entry name" value="Winged helix-like DNA-binding domain superfamily/Winged helix DNA-binding domain"/>
    <property type="match status" value="1"/>
</dbReference>
<dbReference type="Proteomes" id="UP000231987">
    <property type="component" value="Unassembled WGS sequence"/>
</dbReference>
<dbReference type="PANTHER" id="PTHR13710">
    <property type="entry name" value="DNA HELICASE RECQ FAMILY MEMBER"/>
    <property type="match status" value="1"/>
</dbReference>
<comment type="caution">
    <text evidence="21">The sequence shown here is derived from an EMBL/GenBank/DDBJ whole genome shotgun (WGS) entry which is preliminary data.</text>
</comment>
<dbReference type="EMBL" id="NJGD01000004">
    <property type="protein sequence ID" value="PJR15323.1"/>
    <property type="molecule type" value="Genomic_DNA"/>
</dbReference>
<dbReference type="SMART" id="SM00490">
    <property type="entry name" value="HELICc"/>
    <property type="match status" value="1"/>
</dbReference>
<evidence type="ECO:0000259" key="18">
    <source>
        <dbReference type="PROSITE" id="PS50967"/>
    </source>
</evidence>
<dbReference type="AlphaFoldDB" id="A0A2J0Z473"/>
<dbReference type="InterPro" id="IPR011545">
    <property type="entry name" value="DEAD/DEAH_box_helicase_dom"/>
</dbReference>
<gene>
    <name evidence="21" type="primary">recQ</name>
    <name evidence="21" type="ORF">CEJ86_11435</name>
</gene>
<evidence type="ECO:0000259" key="20">
    <source>
        <dbReference type="PROSITE" id="PS51194"/>
    </source>
</evidence>
<dbReference type="GO" id="GO:0006281">
    <property type="term" value="P:DNA repair"/>
    <property type="evidence" value="ECO:0007669"/>
    <property type="project" value="UniProtKB-KW"/>
</dbReference>
<dbReference type="GO" id="GO:0043590">
    <property type="term" value="C:bacterial nucleoid"/>
    <property type="evidence" value="ECO:0007669"/>
    <property type="project" value="TreeGrafter"/>
</dbReference>
<dbReference type="GO" id="GO:0005524">
    <property type="term" value="F:ATP binding"/>
    <property type="evidence" value="ECO:0007669"/>
    <property type="project" value="UniProtKB-KW"/>
</dbReference>
<dbReference type="GO" id="GO:0043138">
    <property type="term" value="F:3'-5' DNA helicase activity"/>
    <property type="evidence" value="ECO:0007669"/>
    <property type="project" value="UniProtKB-EC"/>
</dbReference>
<dbReference type="GO" id="GO:0016787">
    <property type="term" value="F:hydrolase activity"/>
    <property type="evidence" value="ECO:0007669"/>
    <property type="project" value="UniProtKB-KW"/>
</dbReference>
<dbReference type="Pfam" id="PF16124">
    <property type="entry name" value="RecQ_Zn_bind"/>
    <property type="match status" value="1"/>
</dbReference>
<dbReference type="Pfam" id="PF00270">
    <property type="entry name" value="DEAD"/>
    <property type="match status" value="1"/>
</dbReference>
<dbReference type="PANTHER" id="PTHR13710:SF105">
    <property type="entry name" value="ATP-DEPENDENT DNA HELICASE Q1"/>
    <property type="match status" value="1"/>
</dbReference>
<keyword evidence="5" id="KW-0547">Nucleotide-binding</keyword>
<evidence type="ECO:0000256" key="11">
    <source>
        <dbReference type="ARBA" id="ARBA00023125"/>
    </source>
</evidence>
<dbReference type="GO" id="GO:0005737">
    <property type="term" value="C:cytoplasm"/>
    <property type="evidence" value="ECO:0007669"/>
    <property type="project" value="TreeGrafter"/>
</dbReference>
<dbReference type="GO" id="GO:0030894">
    <property type="term" value="C:replisome"/>
    <property type="evidence" value="ECO:0007669"/>
    <property type="project" value="TreeGrafter"/>
</dbReference>
<keyword evidence="8 21" id="KW-0347">Helicase</keyword>
<dbReference type="GO" id="GO:0003677">
    <property type="term" value="F:DNA binding"/>
    <property type="evidence" value="ECO:0007669"/>
    <property type="project" value="UniProtKB-KW"/>
</dbReference>
<evidence type="ECO:0000256" key="9">
    <source>
        <dbReference type="ARBA" id="ARBA00022833"/>
    </source>
</evidence>
<dbReference type="InterPro" id="IPR004589">
    <property type="entry name" value="DNA_helicase_ATP-dep_RecQ"/>
</dbReference>
<evidence type="ECO:0000256" key="5">
    <source>
        <dbReference type="ARBA" id="ARBA00022741"/>
    </source>
</evidence>
<dbReference type="Gene3D" id="3.40.50.300">
    <property type="entry name" value="P-loop containing nucleotide triphosphate hydrolases"/>
    <property type="match status" value="2"/>
</dbReference>
<dbReference type="GO" id="GO:0046872">
    <property type="term" value="F:metal ion binding"/>
    <property type="evidence" value="ECO:0007669"/>
    <property type="project" value="UniProtKB-KW"/>
</dbReference>
<evidence type="ECO:0000256" key="15">
    <source>
        <dbReference type="ARBA" id="ARBA00034617"/>
    </source>
</evidence>
<evidence type="ECO:0000256" key="13">
    <source>
        <dbReference type="ARBA" id="ARBA00023204"/>
    </source>
</evidence>
<feature type="domain" description="Helicase ATP-binding" evidence="19">
    <location>
        <begin position="58"/>
        <end position="226"/>
    </location>
</feature>
<feature type="domain" description="HRDC" evidence="18">
    <location>
        <begin position="561"/>
        <end position="636"/>
    </location>
</feature>
<evidence type="ECO:0000256" key="14">
    <source>
        <dbReference type="ARBA" id="ARBA00023235"/>
    </source>
</evidence>
<feature type="domain" description="Helicase C-terminal" evidence="20">
    <location>
        <begin position="250"/>
        <end position="396"/>
    </location>
</feature>
<keyword evidence="6" id="KW-0227">DNA damage</keyword>
<comment type="similarity">
    <text evidence="3">Belongs to the helicase family. RecQ subfamily.</text>
</comment>
<comment type="cofactor">
    <cofactor evidence="1">
        <name>Mg(2+)</name>
        <dbReference type="ChEBI" id="CHEBI:18420"/>
    </cofactor>
</comment>
<evidence type="ECO:0000256" key="10">
    <source>
        <dbReference type="ARBA" id="ARBA00022840"/>
    </source>
</evidence>
<keyword evidence="4" id="KW-0479">Metal-binding</keyword>
<protein>
    <recommendedName>
        <fullName evidence="16">DNA helicase RecQ</fullName>
        <ecNumber evidence="16">5.6.2.4</ecNumber>
    </recommendedName>
</protein>
<dbReference type="NCBIfam" id="TIGR01389">
    <property type="entry name" value="recQ"/>
    <property type="match status" value="1"/>
</dbReference>
<evidence type="ECO:0000256" key="16">
    <source>
        <dbReference type="NCBIfam" id="TIGR01389"/>
    </source>
</evidence>
<dbReference type="NCBIfam" id="TIGR00614">
    <property type="entry name" value="recQ_fam"/>
    <property type="match status" value="1"/>
</dbReference>
<reference evidence="21 22" key="1">
    <citation type="submission" date="2017-06" db="EMBL/GenBank/DDBJ databases">
        <title>Ensifer strains isolated from leguminous trees and herbs display diverse denitrification phenotypes with some acting as strong N2O sinks.</title>
        <authorList>
            <person name="Woliy K."/>
            <person name="Mania D."/>
            <person name="Bakken L.R."/>
            <person name="Frostegard A."/>
        </authorList>
    </citation>
    <scope>NUCLEOTIDE SEQUENCE [LARGE SCALE GENOMIC DNA]</scope>
    <source>
        <strain evidence="21 22">AC50a</strain>
    </source>
</reference>
<feature type="region of interest" description="Disordered" evidence="17">
    <location>
        <begin position="1"/>
        <end position="23"/>
    </location>
</feature>
<name>A0A2J0Z473_RHIML</name>
<sequence length="636" mass="70096">MPSISRDSILRAPDESDSMPESHNTARLFETEGLSNPLDLLKRIYGYSTFRGQQQAVVDHVVAGGDAVVLFPTGAGKSLCFQIPALCRRGVGIVVSPLIALMRDQVEALKQLGIRAAALNSSLTRDEAIAVRRALSRDELDLLYVTPERAVTDGFAEMIADADIALFAIDEAHCVSQWGHDFRPEYRGLGCLAERFPGVPRIALTATADPHTRDDMIERLALGGARVFTSSFDRPNIAYEIVERDQPRQQLLRFLSRFKDASGIVYCLSRAKVEDTAEWLDAQGIRALPYHAGMERAARDAHQDAFLKEENLCLVATVAFGMGIDKPDVRYVAHLDLPGSVEAYYQETGRAGRDGLPSEVWMAYGMADVIQRRRMIDEGGAPEEIKRIERAKLNSLLAICETAGCRRQAILAHFGEAHPGGCGHCDTCLKPVETWDGTEAAIKALAAVYRTGERFGTGHLIDVLTGSVNEKTERFGHVDMPVFGAGKDLPARTWQSIFRQLLAAGLISVDHGAFGALKLEPEARSVFRRERQVLFRKDRPSSGKAKAARGSKATGERSDLAGSDLELFERLRSERLSLAREMDVPPYVVFPDTTLIALAKRRPRDFDELLDVPGIGESKRERYGEAFLAVIEAFEG</sequence>
<organism evidence="21 22">
    <name type="scientific">Rhizobium meliloti</name>
    <name type="common">Ensifer meliloti</name>
    <name type="synonym">Sinorhizobium meliloti</name>
    <dbReference type="NCBI Taxonomy" id="382"/>
    <lineage>
        <taxon>Bacteria</taxon>
        <taxon>Pseudomonadati</taxon>
        <taxon>Pseudomonadota</taxon>
        <taxon>Alphaproteobacteria</taxon>
        <taxon>Hyphomicrobiales</taxon>
        <taxon>Rhizobiaceae</taxon>
        <taxon>Sinorhizobium/Ensifer group</taxon>
        <taxon>Sinorhizobium</taxon>
    </lineage>
</organism>
<dbReference type="SMART" id="SM00956">
    <property type="entry name" value="RQC"/>
    <property type="match status" value="1"/>
</dbReference>
<proteinExistence type="inferred from homology"/>
<dbReference type="InterPro" id="IPR002121">
    <property type="entry name" value="HRDC_dom"/>
</dbReference>
<keyword evidence="11" id="KW-0238">DNA-binding</keyword>
<dbReference type="FunFam" id="3.40.50.300:FF:001389">
    <property type="entry name" value="ATP-dependent DNA helicase RecQ"/>
    <property type="match status" value="1"/>
</dbReference>
<dbReference type="InterPro" id="IPR014001">
    <property type="entry name" value="Helicase_ATP-bd"/>
</dbReference>
<evidence type="ECO:0000256" key="8">
    <source>
        <dbReference type="ARBA" id="ARBA00022806"/>
    </source>
</evidence>
<dbReference type="GO" id="GO:0006310">
    <property type="term" value="P:DNA recombination"/>
    <property type="evidence" value="ECO:0007669"/>
    <property type="project" value="UniProtKB-UniRule"/>
</dbReference>
<dbReference type="SUPFAM" id="SSF52540">
    <property type="entry name" value="P-loop containing nucleoside triphosphate hydrolases"/>
    <property type="match status" value="2"/>
</dbReference>
<dbReference type="PROSITE" id="PS50967">
    <property type="entry name" value="HRDC"/>
    <property type="match status" value="1"/>
</dbReference>
<dbReference type="Pfam" id="PF00570">
    <property type="entry name" value="HRDC"/>
    <property type="match status" value="1"/>
</dbReference>
<keyword evidence="12" id="KW-0233">DNA recombination</keyword>
<evidence type="ECO:0000256" key="2">
    <source>
        <dbReference type="ARBA" id="ARBA00001947"/>
    </source>
</evidence>
<dbReference type="FunFam" id="3.40.50.300:FF:000156">
    <property type="entry name" value="ATP-dependent DNA helicase recQ"/>
    <property type="match status" value="1"/>
</dbReference>
<dbReference type="InterPro" id="IPR001650">
    <property type="entry name" value="Helicase_C-like"/>
</dbReference>
<accession>A0A2J0Z473</accession>
<dbReference type="RefSeq" id="WP_100671809.1">
    <property type="nucleotide sequence ID" value="NZ_NJGD01000004.1"/>
</dbReference>
<dbReference type="PROSITE" id="PS51194">
    <property type="entry name" value="HELICASE_CTER"/>
    <property type="match status" value="1"/>
</dbReference>
<dbReference type="GO" id="GO:0009378">
    <property type="term" value="F:four-way junction helicase activity"/>
    <property type="evidence" value="ECO:0007669"/>
    <property type="project" value="TreeGrafter"/>
</dbReference>
<evidence type="ECO:0000256" key="17">
    <source>
        <dbReference type="SAM" id="MobiDB-lite"/>
    </source>
</evidence>
<dbReference type="GO" id="GO:0009432">
    <property type="term" value="P:SOS response"/>
    <property type="evidence" value="ECO:0007669"/>
    <property type="project" value="UniProtKB-UniRule"/>
</dbReference>
<evidence type="ECO:0000256" key="3">
    <source>
        <dbReference type="ARBA" id="ARBA00005446"/>
    </source>
</evidence>